<dbReference type="SUPFAM" id="SSF54695">
    <property type="entry name" value="POZ domain"/>
    <property type="match status" value="1"/>
</dbReference>
<dbReference type="EMBL" id="RWJN01000276">
    <property type="protein sequence ID" value="TCD63778.1"/>
    <property type="molecule type" value="Genomic_DNA"/>
</dbReference>
<evidence type="ECO:0000313" key="3">
    <source>
        <dbReference type="EMBL" id="TCD63778.1"/>
    </source>
</evidence>
<evidence type="ECO:0000313" key="4">
    <source>
        <dbReference type="Proteomes" id="UP000292702"/>
    </source>
</evidence>
<evidence type="ECO:0000256" key="1">
    <source>
        <dbReference type="SAM" id="MobiDB-lite"/>
    </source>
</evidence>
<dbReference type="InterPro" id="IPR000210">
    <property type="entry name" value="BTB/POZ_dom"/>
</dbReference>
<dbReference type="STRING" id="92696.A0A4R0RJ11"/>
<comment type="caution">
    <text evidence="3">The sequence shown here is derived from an EMBL/GenBank/DDBJ whole genome shotgun (WGS) entry which is preliminary data.</text>
</comment>
<gene>
    <name evidence="3" type="ORF">EIP91_004961</name>
</gene>
<sequence>MPKRRRTEDDDASDPGSSASEPTPKEWAKHKDLWFDDGNVILAAGNTLFRVYRGLLANASPIFRDMFSIPQPADAETMEGCQVVYLDDPEWDMEIFLELLHKGYSMDESGIATLGVARALLYFGDKYQAEDLATMGRKRIEDNFLPGNIEDWMTMHDSDVPEDETQHDPDSWDIEDSILIANVTRRFKLHDMHLRALYICSQLNMKALLAGRPGPDGKLQYLCSEDLAECVDCRPRLQAMEHKLKMDLAFQLPATKCCHLSRSDVRNALWKSGTTLTCHDPLAGKKWIREYCLKLEPFRKMCAKCVLHYEQQFLDERQKILDNLGKYIKIEPF</sequence>
<feature type="domain" description="BTB" evidence="2">
    <location>
        <begin position="38"/>
        <end position="105"/>
    </location>
</feature>
<evidence type="ECO:0000259" key="2">
    <source>
        <dbReference type="PROSITE" id="PS50097"/>
    </source>
</evidence>
<dbReference type="InterPro" id="IPR011333">
    <property type="entry name" value="SKP1/BTB/POZ_sf"/>
</dbReference>
<dbReference type="SMART" id="SM00225">
    <property type="entry name" value="BTB"/>
    <property type="match status" value="1"/>
</dbReference>
<proteinExistence type="predicted"/>
<dbReference type="Pfam" id="PF00651">
    <property type="entry name" value="BTB"/>
    <property type="match status" value="1"/>
</dbReference>
<protein>
    <recommendedName>
        <fullName evidence="2">BTB domain-containing protein</fullName>
    </recommendedName>
</protein>
<keyword evidence="4" id="KW-1185">Reference proteome</keyword>
<dbReference type="PROSITE" id="PS50097">
    <property type="entry name" value="BTB"/>
    <property type="match status" value="1"/>
</dbReference>
<dbReference type="Gene3D" id="3.30.710.10">
    <property type="entry name" value="Potassium Channel Kv1.1, Chain A"/>
    <property type="match status" value="1"/>
</dbReference>
<organism evidence="3 4">
    <name type="scientific">Steccherinum ochraceum</name>
    <dbReference type="NCBI Taxonomy" id="92696"/>
    <lineage>
        <taxon>Eukaryota</taxon>
        <taxon>Fungi</taxon>
        <taxon>Dikarya</taxon>
        <taxon>Basidiomycota</taxon>
        <taxon>Agaricomycotina</taxon>
        <taxon>Agaricomycetes</taxon>
        <taxon>Polyporales</taxon>
        <taxon>Steccherinaceae</taxon>
        <taxon>Steccherinum</taxon>
    </lineage>
</organism>
<dbReference type="Proteomes" id="UP000292702">
    <property type="component" value="Unassembled WGS sequence"/>
</dbReference>
<dbReference type="OrthoDB" id="2971889at2759"/>
<dbReference type="AlphaFoldDB" id="A0A4R0RJ11"/>
<feature type="region of interest" description="Disordered" evidence="1">
    <location>
        <begin position="1"/>
        <end position="25"/>
    </location>
</feature>
<accession>A0A4R0RJ11</accession>
<name>A0A4R0RJ11_9APHY</name>
<reference evidence="3 4" key="1">
    <citation type="submission" date="2018-11" db="EMBL/GenBank/DDBJ databases">
        <title>Genome assembly of Steccherinum ochraceum LE-BIN_3174, the white-rot fungus of the Steccherinaceae family (The Residual Polyporoid clade, Polyporales, Basidiomycota).</title>
        <authorList>
            <person name="Fedorova T.V."/>
            <person name="Glazunova O.A."/>
            <person name="Landesman E.O."/>
            <person name="Moiseenko K.V."/>
            <person name="Psurtseva N.V."/>
            <person name="Savinova O.S."/>
            <person name="Shakhova N.V."/>
            <person name="Tyazhelova T.V."/>
            <person name="Vasina D.V."/>
        </authorList>
    </citation>
    <scope>NUCLEOTIDE SEQUENCE [LARGE SCALE GENOMIC DNA]</scope>
    <source>
        <strain evidence="3 4">LE-BIN_3174</strain>
    </source>
</reference>